<comment type="similarity">
    <text evidence="2 10">Belongs to the class-II aminoacyl-tRNA synthetase family.</text>
</comment>
<feature type="domain" description="DALR anticodon binding" evidence="11">
    <location>
        <begin position="584"/>
        <end position="682"/>
    </location>
</feature>
<accession>A0A8J6N5G3</accession>
<dbReference type="GO" id="GO:0005829">
    <property type="term" value="C:cytosol"/>
    <property type="evidence" value="ECO:0007669"/>
    <property type="project" value="TreeGrafter"/>
</dbReference>
<dbReference type="PANTHER" id="PTHR30075:SF2">
    <property type="entry name" value="GLYCINE--TRNA LIGASE, CHLOROPLASTIC_MITOCHONDRIAL 2"/>
    <property type="match status" value="1"/>
</dbReference>
<keyword evidence="7 10" id="KW-0648">Protein biosynthesis</keyword>
<evidence type="ECO:0000256" key="9">
    <source>
        <dbReference type="ARBA" id="ARBA00047937"/>
    </source>
</evidence>
<evidence type="ECO:0000256" key="5">
    <source>
        <dbReference type="ARBA" id="ARBA00022741"/>
    </source>
</evidence>
<dbReference type="EC" id="6.1.1.14" evidence="10"/>
<reference evidence="12 13" key="1">
    <citation type="submission" date="2020-08" db="EMBL/GenBank/DDBJ databases">
        <title>Bridging the membrane lipid divide: bacteria of the FCB group superphylum have the potential to synthesize archaeal ether lipids.</title>
        <authorList>
            <person name="Villanueva L."/>
            <person name="Von Meijenfeldt F.A.B."/>
            <person name="Westbye A.B."/>
            <person name="Yadav S."/>
            <person name="Hopmans E.C."/>
            <person name="Dutilh B.E."/>
            <person name="Sinninghe Damste J.S."/>
        </authorList>
    </citation>
    <scope>NUCLEOTIDE SEQUENCE [LARGE SCALE GENOMIC DNA]</scope>
    <source>
        <strain evidence="12">NIOZ-UU82</strain>
    </source>
</reference>
<evidence type="ECO:0000256" key="3">
    <source>
        <dbReference type="ARBA" id="ARBA00022490"/>
    </source>
</evidence>
<comment type="subcellular location">
    <subcellularLocation>
        <location evidence="1 10">Cytoplasm</location>
    </subcellularLocation>
</comment>
<dbReference type="GO" id="GO:0006426">
    <property type="term" value="P:glycyl-tRNA aminoacylation"/>
    <property type="evidence" value="ECO:0007669"/>
    <property type="project" value="UniProtKB-UniRule"/>
</dbReference>
<dbReference type="InterPro" id="IPR006194">
    <property type="entry name" value="Gly-tRNA-synth_heterodimer"/>
</dbReference>
<name>A0A8J6N5G3_9BACT</name>
<dbReference type="PRINTS" id="PR01045">
    <property type="entry name" value="TRNASYNTHGB"/>
</dbReference>
<dbReference type="InterPro" id="IPR008909">
    <property type="entry name" value="DALR_anticod-bd"/>
</dbReference>
<proteinExistence type="inferred from homology"/>
<evidence type="ECO:0000313" key="13">
    <source>
        <dbReference type="Proteomes" id="UP000603545"/>
    </source>
</evidence>
<dbReference type="GO" id="GO:0004820">
    <property type="term" value="F:glycine-tRNA ligase activity"/>
    <property type="evidence" value="ECO:0007669"/>
    <property type="project" value="UniProtKB-UniRule"/>
</dbReference>
<dbReference type="InterPro" id="IPR015944">
    <property type="entry name" value="Gly-tRNA-synth_bsu"/>
</dbReference>
<keyword evidence="6 10" id="KW-0067">ATP-binding</keyword>
<evidence type="ECO:0000256" key="6">
    <source>
        <dbReference type="ARBA" id="ARBA00022840"/>
    </source>
</evidence>
<dbReference type="Pfam" id="PF05746">
    <property type="entry name" value="DALR_1"/>
    <property type="match status" value="1"/>
</dbReference>
<comment type="caution">
    <text evidence="12">The sequence shown here is derived from an EMBL/GenBank/DDBJ whole genome shotgun (WGS) entry which is preliminary data.</text>
</comment>
<evidence type="ECO:0000256" key="4">
    <source>
        <dbReference type="ARBA" id="ARBA00022598"/>
    </source>
</evidence>
<evidence type="ECO:0000256" key="10">
    <source>
        <dbReference type="HAMAP-Rule" id="MF_00255"/>
    </source>
</evidence>
<keyword evidence="3 10" id="KW-0963">Cytoplasm</keyword>
<keyword evidence="4 10" id="KW-0436">Ligase</keyword>
<organism evidence="12 13">
    <name type="scientific">Candidatus Desulfaltia bathyphila</name>
    <dbReference type="NCBI Taxonomy" id="2841697"/>
    <lineage>
        <taxon>Bacteria</taxon>
        <taxon>Pseudomonadati</taxon>
        <taxon>Thermodesulfobacteriota</taxon>
        <taxon>Desulfobacteria</taxon>
        <taxon>Desulfobacterales</taxon>
        <taxon>Desulfobacterales incertae sedis</taxon>
        <taxon>Candidatus Desulfaltia</taxon>
    </lineage>
</organism>
<dbReference type="SUPFAM" id="SSF109604">
    <property type="entry name" value="HD-domain/PDEase-like"/>
    <property type="match status" value="1"/>
</dbReference>
<evidence type="ECO:0000259" key="11">
    <source>
        <dbReference type="Pfam" id="PF05746"/>
    </source>
</evidence>
<gene>
    <name evidence="10" type="primary">glyS</name>
    <name evidence="12" type="ORF">H8E80_06760</name>
</gene>
<protein>
    <recommendedName>
        <fullName evidence="10">Glycine--tRNA ligase beta subunit</fullName>
        <ecNumber evidence="10">6.1.1.14</ecNumber>
    </recommendedName>
    <alternativeName>
        <fullName evidence="10">Glycyl-tRNA synthetase beta subunit</fullName>
        <shortName evidence="10">GlyRS</shortName>
    </alternativeName>
</protein>
<evidence type="ECO:0000256" key="1">
    <source>
        <dbReference type="ARBA" id="ARBA00004496"/>
    </source>
</evidence>
<dbReference type="AlphaFoldDB" id="A0A8J6N5G3"/>
<keyword evidence="5 10" id="KW-0547">Nucleotide-binding</keyword>
<dbReference type="PANTHER" id="PTHR30075">
    <property type="entry name" value="GLYCYL-TRNA SYNTHETASE"/>
    <property type="match status" value="1"/>
</dbReference>
<evidence type="ECO:0000256" key="7">
    <source>
        <dbReference type="ARBA" id="ARBA00022917"/>
    </source>
</evidence>
<evidence type="ECO:0000313" key="12">
    <source>
        <dbReference type="EMBL" id="MBC8199729.1"/>
    </source>
</evidence>
<dbReference type="HAMAP" id="MF_00255">
    <property type="entry name" value="Gly_tRNA_synth_beta"/>
    <property type="match status" value="1"/>
</dbReference>
<keyword evidence="8 10" id="KW-0030">Aminoacyl-tRNA synthetase</keyword>
<dbReference type="Proteomes" id="UP000603545">
    <property type="component" value="Unassembled WGS sequence"/>
</dbReference>
<dbReference type="GO" id="GO:0005524">
    <property type="term" value="F:ATP binding"/>
    <property type="evidence" value="ECO:0007669"/>
    <property type="project" value="UniProtKB-UniRule"/>
</dbReference>
<comment type="catalytic activity">
    <reaction evidence="9 10">
        <text>tRNA(Gly) + glycine + ATP = glycyl-tRNA(Gly) + AMP + diphosphate</text>
        <dbReference type="Rhea" id="RHEA:16013"/>
        <dbReference type="Rhea" id="RHEA-COMP:9664"/>
        <dbReference type="Rhea" id="RHEA-COMP:9683"/>
        <dbReference type="ChEBI" id="CHEBI:30616"/>
        <dbReference type="ChEBI" id="CHEBI:33019"/>
        <dbReference type="ChEBI" id="CHEBI:57305"/>
        <dbReference type="ChEBI" id="CHEBI:78442"/>
        <dbReference type="ChEBI" id="CHEBI:78522"/>
        <dbReference type="ChEBI" id="CHEBI:456215"/>
        <dbReference type="EC" id="6.1.1.14"/>
    </reaction>
</comment>
<dbReference type="PROSITE" id="PS50861">
    <property type="entry name" value="AA_TRNA_LIGASE_II_GLYAB"/>
    <property type="match status" value="1"/>
</dbReference>
<dbReference type="GO" id="GO:0004814">
    <property type="term" value="F:arginine-tRNA ligase activity"/>
    <property type="evidence" value="ECO:0007669"/>
    <property type="project" value="InterPro"/>
</dbReference>
<dbReference type="NCBIfam" id="TIGR00211">
    <property type="entry name" value="glyS"/>
    <property type="match status" value="1"/>
</dbReference>
<comment type="subunit">
    <text evidence="10">Tetramer of two alpha and two beta subunits.</text>
</comment>
<evidence type="ECO:0000256" key="8">
    <source>
        <dbReference type="ARBA" id="ARBA00023146"/>
    </source>
</evidence>
<dbReference type="GO" id="GO:0006420">
    <property type="term" value="P:arginyl-tRNA aminoacylation"/>
    <property type="evidence" value="ECO:0007669"/>
    <property type="project" value="InterPro"/>
</dbReference>
<sequence>MNTFLLEIGTEEIPAGYIRPALNGLLSLILQRMDDARIEHGKVRIFGTPRRLAVEVADVAGKQKQLSTEITGPPEKVGFDENGAPTLAAKKFAEKLGVSVNSLTIKDTKKGRYLCARKTERGLSTRTLLKSILPDVILSIPFPKTMKWADLSIEFARPIHSALALLGDKVIPFVLGNVKSGRYIFGHSFMNPGKIKLSFADDYVESLRLASVLVDLEDRKKYVESEIQKAAHCLGGYVLPDGELVDIVTNLVEYPAVVSGGFDKEFLELPREILITAMREHQKYFAIIDKKNNLMPSFITVNNTLVRDMSLVAKGHERVLRARLKDAQFFYRSDVERPFEELVEKLKGILFQAGLGAVYDKVMRVQKLAGYLAEAANFDSDFKQKALRAAYLCKADLVSQVVFEFPKLQGVMGRVYAAAGGEPDVVSSALEEYYRPTYSGGRLPETETGAILAIADKIDSICGCFIIEMIPTGASDPYALRRQGIGIVQIMLDKGFFFSLSKLIEKSVTLFGERNADKVKGISNRVYLFLQNRIAYLLSGEGFSKDVIAAIISVSADHVPNIWNRARALEKLKAKPDFQPLAIAFKRVVNIIKQAAPVHVVDIDESLFQHECEAVLFADYKKIKEKVLDDLDKGLFEQALFDIASLRDSVDAFFDGALVMAEDASIRNNRLSLLKQIEKLFRLFADFSKI</sequence>
<dbReference type="EMBL" id="JACNLL010000063">
    <property type="protein sequence ID" value="MBC8199729.1"/>
    <property type="molecule type" value="Genomic_DNA"/>
</dbReference>
<dbReference type="Pfam" id="PF02092">
    <property type="entry name" value="tRNA_synt_2f"/>
    <property type="match status" value="1"/>
</dbReference>
<evidence type="ECO:0000256" key="2">
    <source>
        <dbReference type="ARBA" id="ARBA00008226"/>
    </source>
</evidence>